<dbReference type="EMBL" id="LK033105">
    <property type="protein sequence ID" value="CDY52586.1"/>
    <property type="molecule type" value="Genomic_DNA"/>
</dbReference>
<dbReference type="Gramene" id="CDY52586">
    <property type="protein sequence ID" value="CDY52586"/>
    <property type="gene ID" value="GSBRNA2T00007354001"/>
</dbReference>
<dbReference type="PaxDb" id="3708-A0A078IRW5"/>
<reference evidence="1 2" key="1">
    <citation type="journal article" date="2014" name="Science">
        <title>Plant genetics. Early allopolyploid evolution in the post-Neolithic Brassica napus oilseed genome.</title>
        <authorList>
            <person name="Chalhoub B."/>
            <person name="Denoeud F."/>
            <person name="Liu S."/>
            <person name="Parkin I.A."/>
            <person name="Tang H."/>
            <person name="Wang X."/>
            <person name="Chiquet J."/>
            <person name="Belcram H."/>
            <person name="Tong C."/>
            <person name="Samans B."/>
            <person name="Correa M."/>
            <person name="Da Silva C."/>
            <person name="Just J."/>
            <person name="Falentin C."/>
            <person name="Koh C.S."/>
            <person name="Le Clainche I."/>
            <person name="Bernard M."/>
            <person name="Bento P."/>
            <person name="Noel B."/>
            <person name="Labadie K."/>
            <person name="Alberti A."/>
            <person name="Charles M."/>
            <person name="Arnaud D."/>
            <person name="Guo H."/>
            <person name="Daviaud C."/>
            <person name="Alamery S."/>
            <person name="Jabbari K."/>
            <person name="Zhao M."/>
            <person name="Edger P.P."/>
            <person name="Chelaifa H."/>
            <person name="Tack D."/>
            <person name="Lassalle G."/>
            <person name="Mestiri I."/>
            <person name="Schnel N."/>
            <person name="Le Paslier M.C."/>
            <person name="Fan G."/>
            <person name="Renault V."/>
            <person name="Bayer P.E."/>
            <person name="Golicz A.A."/>
            <person name="Manoli S."/>
            <person name="Lee T.H."/>
            <person name="Thi V.H."/>
            <person name="Chalabi S."/>
            <person name="Hu Q."/>
            <person name="Fan C."/>
            <person name="Tollenaere R."/>
            <person name="Lu Y."/>
            <person name="Battail C."/>
            <person name="Shen J."/>
            <person name="Sidebottom C.H."/>
            <person name="Wang X."/>
            <person name="Canaguier A."/>
            <person name="Chauveau A."/>
            <person name="Berard A."/>
            <person name="Deniot G."/>
            <person name="Guan M."/>
            <person name="Liu Z."/>
            <person name="Sun F."/>
            <person name="Lim Y.P."/>
            <person name="Lyons E."/>
            <person name="Town C.D."/>
            <person name="Bancroft I."/>
            <person name="Wang X."/>
            <person name="Meng J."/>
            <person name="Ma J."/>
            <person name="Pires J.C."/>
            <person name="King G.J."/>
            <person name="Brunel D."/>
            <person name="Delourme R."/>
            <person name="Renard M."/>
            <person name="Aury J.M."/>
            <person name="Adams K.L."/>
            <person name="Batley J."/>
            <person name="Snowdon R.J."/>
            <person name="Tost J."/>
            <person name="Edwards D."/>
            <person name="Zhou Y."/>
            <person name="Hua W."/>
            <person name="Sharpe A.G."/>
            <person name="Paterson A.H."/>
            <person name="Guan C."/>
            <person name="Wincker P."/>
        </authorList>
    </citation>
    <scope>NUCLEOTIDE SEQUENCE [LARGE SCALE GENOMIC DNA]</scope>
    <source>
        <strain evidence="2">cv. Darmor-bzh</strain>
    </source>
</reference>
<evidence type="ECO:0000313" key="2">
    <source>
        <dbReference type="Proteomes" id="UP000028999"/>
    </source>
</evidence>
<proteinExistence type="predicted"/>
<dbReference type="InterPro" id="IPR011047">
    <property type="entry name" value="Quinoprotein_ADH-like_sf"/>
</dbReference>
<dbReference type="InterPro" id="IPR015943">
    <property type="entry name" value="WD40/YVTN_repeat-like_dom_sf"/>
</dbReference>
<name>A0A078IRW5_BRANA</name>
<dbReference type="Proteomes" id="UP000028999">
    <property type="component" value="Unassembled WGS sequence"/>
</dbReference>
<dbReference type="STRING" id="3708.A0A078IRW5"/>
<sequence>MIRGGSSYVTSPPSFSNDAKKLLVCTGNTVSVFSAATGLKITALEGHTAAVTTLIVVPASNAA</sequence>
<dbReference type="SUPFAM" id="SSF50998">
    <property type="entry name" value="Quinoprotein alcohol dehydrogenase-like"/>
    <property type="match status" value="1"/>
</dbReference>
<dbReference type="Gene3D" id="2.130.10.10">
    <property type="entry name" value="YVTN repeat-like/Quinoprotein amine dehydrogenase"/>
    <property type="match status" value="1"/>
</dbReference>
<protein>
    <submittedName>
        <fullName evidence="1">BnaCnng22710D protein</fullName>
    </submittedName>
</protein>
<keyword evidence="2" id="KW-1185">Reference proteome</keyword>
<accession>A0A078IRW5</accession>
<dbReference type="PANTHER" id="PTHR45176">
    <property type="entry name" value="TRANSDUCIN FAMILY PROTEIN / WD-40 REPEAT FAMILY PROTEIN-RELATED"/>
    <property type="match status" value="1"/>
</dbReference>
<dbReference type="PANTHER" id="PTHR45176:SF1">
    <property type="entry name" value="TRANSDUCIN FAMILY PROTEIN _ WD-40 REPEAT FAMILY PROTEIN-RELATED"/>
    <property type="match status" value="1"/>
</dbReference>
<dbReference type="AlphaFoldDB" id="A0A078IRW5"/>
<evidence type="ECO:0000313" key="1">
    <source>
        <dbReference type="EMBL" id="CDY52586.1"/>
    </source>
</evidence>
<gene>
    <name evidence="1" type="primary">BnaCnng22710D</name>
    <name evidence="1" type="ORF">GSBRNA2T00007354001</name>
</gene>
<organism evidence="1 2">
    <name type="scientific">Brassica napus</name>
    <name type="common">Rape</name>
    <dbReference type="NCBI Taxonomy" id="3708"/>
    <lineage>
        <taxon>Eukaryota</taxon>
        <taxon>Viridiplantae</taxon>
        <taxon>Streptophyta</taxon>
        <taxon>Embryophyta</taxon>
        <taxon>Tracheophyta</taxon>
        <taxon>Spermatophyta</taxon>
        <taxon>Magnoliopsida</taxon>
        <taxon>eudicotyledons</taxon>
        <taxon>Gunneridae</taxon>
        <taxon>Pentapetalae</taxon>
        <taxon>rosids</taxon>
        <taxon>malvids</taxon>
        <taxon>Brassicales</taxon>
        <taxon>Brassicaceae</taxon>
        <taxon>Brassiceae</taxon>
        <taxon>Brassica</taxon>
    </lineage>
</organism>